<protein>
    <recommendedName>
        <fullName evidence="6">ATP:glycerol 3-phosphotransferase</fullName>
    </recommendedName>
</protein>
<dbReference type="InterPro" id="IPR018484">
    <property type="entry name" value="FGGY_N"/>
</dbReference>
<evidence type="ECO:0000256" key="3">
    <source>
        <dbReference type="ARBA" id="ARBA00022741"/>
    </source>
</evidence>
<dbReference type="InterPro" id="IPR018485">
    <property type="entry name" value="FGGY_C"/>
</dbReference>
<dbReference type="PROSITE" id="PS00933">
    <property type="entry name" value="FGGY_KINASES_1"/>
    <property type="match status" value="1"/>
</dbReference>
<dbReference type="InterPro" id="IPR000577">
    <property type="entry name" value="Carb_kinase_FGGY"/>
</dbReference>
<keyword evidence="10" id="KW-1185">Reference proteome</keyword>
<keyword evidence="5" id="KW-0067">ATP-binding</keyword>
<reference evidence="9 10" key="1">
    <citation type="submission" date="2023-11" db="EMBL/GenBank/DDBJ databases">
        <title>A Novel Polar Bacteriovorax (B. antarcticus) Isolated from the Biocrust in Antarctica.</title>
        <authorList>
            <person name="Mun W."/>
            <person name="Choi S.Y."/>
            <person name="Mitchell R.J."/>
        </authorList>
    </citation>
    <scope>NUCLEOTIDE SEQUENCE [LARGE SCALE GENOMIC DNA]</scope>
    <source>
        <strain evidence="9 10">PP10</strain>
    </source>
</reference>
<feature type="domain" description="Carbohydrate kinase FGGY N-terminal" evidence="7">
    <location>
        <begin position="3"/>
        <end position="250"/>
    </location>
</feature>
<keyword evidence="4 9" id="KW-0418">Kinase</keyword>
<dbReference type="NCBIfam" id="NF000756">
    <property type="entry name" value="PRK00047.1"/>
    <property type="match status" value="1"/>
</dbReference>
<name>A0ABU5VP49_9BACT</name>
<evidence type="ECO:0000256" key="5">
    <source>
        <dbReference type="ARBA" id="ARBA00022840"/>
    </source>
</evidence>
<comment type="similarity">
    <text evidence="1">Belongs to the FGGY kinase family.</text>
</comment>
<dbReference type="GO" id="GO:0004370">
    <property type="term" value="F:glycerol kinase activity"/>
    <property type="evidence" value="ECO:0007669"/>
    <property type="project" value="UniProtKB-EC"/>
</dbReference>
<dbReference type="PANTHER" id="PTHR10196">
    <property type="entry name" value="SUGAR KINASE"/>
    <property type="match status" value="1"/>
</dbReference>
<dbReference type="EMBL" id="JAYGJQ010000001">
    <property type="protein sequence ID" value="MEA9354819.1"/>
    <property type="molecule type" value="Genomic_DNA"/>
</dbReference>
<dbReference type="RefSeq" id="WP_323574313.1">
    <property type="nucleotide sequence ID" value="NZ_JAYGJQ010000001.1"/>
</dbReference>
<evidence type="ECO:0000259" key="8">
    <source>
        <dbReference type="Pfam" id="PF02782"/>
    </source>
</evidence>
<evidence type="ECO:0000256" key="1">
    <source>
        <dbReference type="ARBA" id="ARBA00009156"/>
    </source>
</evidence>
<dbReference type="Proteomes" id="UP001302274">
    <property type="component" value="Unassembled WGS sequence"/>
</dbReference>
<keyword evidence="2 9" id="KW-0808">Transferase</keyword>
<feature type="domain" description="Carbohydrate kinase FGGY C-terminal" evidence="8">
    <location>
        <begin position="259"/>
        <end position="451"/>
    </location>
</feature>
<gene>
    <name evidence="9" type="primary">glpK</name>
    <name evidence="9" type="ORF">SHI21_01305</name>
</gene>
<evidence type="ECO:0000256" key="6">
    <source>
        <dbReference type="ARBA" id="ARBA00043149"/>
    </source>
</evidence>
<evidence type="ECO:0000259" key="7">
    <source>
        <dbReference type="Pfam" id="PF00370"/>
    </source>
</evidence>
<evidence type="ECO:0000256" key="2">
    <source>
        <dbReference type="ARBA" id="ARBA00022679"/>
    </source>
</evidence>
<evidence type="ECO:0000313" key="10">
    <source>
        <dbReference type="Proteomes" id="UP001302274"/>
    </source>
</evidence>
<sequence>MNYILSIDQGTTGTRACLIDATSFSMLGQVSREYPQIYPKPSWVEHNLNDIWSTVEVTIKELLKNHNIQGQMIKAIGITNQRETTCAFDKKGTPLANAIVWQDRRTADFCQELRDKNLSEKIKEKTGLPIDPYFSATKMNWLLKNNSAVSGANASGNLLFGTVDTFLLYKLSGNVSHKTDASNASRTMLMDLKTCDWDKELLEIFSVKRETLPSIEDSFGEFGVTKGLGFLPDGIPVTGILGDQQSALFGQAGFHKGDMKCTYGTGAFVLLNTGSDLVYSQSGLLTTVEYRHKGKAVYALEGSSYIAGAAVQWLRDNLKIISKSTEVEPLAREVKNMDELKHIQFFPFFAGIGSPYWNAEAKGALTGLTRDSSRSHIAYACLEGIAMSINDLLSAMKKDTGLAIKTLKVDGGAAANSLLMELQATISETTIIRPKVIETTAFGAAMAAAIGAGLTDFEKLETTWKKDREFPIEQDLLPYIKDKKVLWNKTIQTFFK</sequence>
<dbReference type="InterPro" id="IPR018483">
    <property type="entry name" value="Carb_kinase_FGGY_CS"/>
</dbReference>
<dbReference type="PIRSF" id="PIRSF000538">
    <property type="entry name" value="GlpK"/>
    <property type="match status" value="1"/>
</dbReference>
<organism evidence="9 10">
    <name type="scientific">Bacteriovorax antarcticus</name>
    <dbReference type="NCBI Taxonomy" id="3088717"/>
    <lineage>
        <taxon>Bacteria</taxon>
        <taxon>Pseudomonadati</taxon>
        <taxon>Bdellovibrionota</taxon>
        <taxon>Bacteriovoracia</taxon>
        <taxon>Bacteriovoracales</taxon>
        <taxon>Bacteriovoracaceae</taxon>
        <taxon>Bacteriovorax</taxon>
    </lineage>
</organism>
<dbReference type="Pfam" id="PF02782">
    <property type="entry name" value="FGGY_C"/>
    <property type="match status" value="1"/>
</dbReference>
<accession>A0ABU5VP49</accession>
<dbReference type="SUPFAM" id="SSF53067">
    <property type="entry name" value="Actin-like ATPase domain"/>
    <property type="match status" value="2"/>
</dbReference>
<evidence type="ECO:0000256" key="4">
    <source>
        <dbReference type="ARBA" id="ARBA00022777"/>
    </source>
</evidence>
<dbReference type="InterPro" id="IPR043129">
    <property type="entry name" value="ATPase_NBD"/>
</dbReference>
<proteinExistence type="inferred from homology"/>
<dbReference type="Pfam" id="PF00370">
    <property type="entry name" value="FGGY_N"/>
    <property type="match status" value="1"/>
</dbReference>
<dbReference type="Gene3D" id="3.30.420.40">
    <property type="match status" value="2"/>
</dbReference>
<evidence type="ECO:0000313" key="9">
    <source>
        <dbReference type="EMBL" id="MEA9354819.1"/>
    </source>
</evidence>
<comment type="caution">
    <text evidence="9">The sequence shown here is derived from an EMBL/GenBank/DDBJ whole genome shotgun (WGS) entry which is preliminary data.</text>
</comment>
<keyword evidence="3" id="KW-0547">Nucleotide-binding</keyword>
<dbReference type="PANTHER" id="PTHR10196:SF69">
    <property type="entry name" value="GLYCEROL KINASE"/>
    <property type="match status" value="1"/>
</dbReference>